<feature type="binding site" evidence="4">
    <location>
        <position position="257"/>
    </location>
    <ligand>
        <name>FAD</name>
        <dbReference type="ChEBI" id="CHEBI:57692"/>
    </ligand>
</feature>
<feature type="site" description="Electron transfer via tryptophanyl radical" evidence="5">
    <location>
        <position position="344"/>
    </location>
</feature>
<dbReference type="PANTHER" id="PTHR11455:SF9">
    <property type="entry name" value="CRYPTOCHROME CIRCADIAN CLOCK 5 ISOFORM X1"/>
    <property type="match status" value="1"/>
</dbReference>
<dbReference type="Gene3D" id="3.40.50.620">
    <property type="entry name" value="HUPs"/>
    <property type="match status" value="1"/>
</dbReference>
<feature type="binding site" evidence="4">
    <location>
        <begin position="357"/>
        <end position="359"/>
    </location>
    <ligand>
        <name>FAD</name>
        <dbReference type="ChEBI" id="CHEBI:57692"/>
    </ligand>
</feature>
<evidence type="ECO:0000256" key="6">
    <source>
        <dbReference type="RuleBase" id="RU004182"/>
    </source>
</evidence>
<keyword evidence="3 6" id="KW-0157">Chromophore</keyword>
<feature type="binding site" evidence="4">
    <location>
        <position position="200"/>
    </location>
    <ligand>
        <name>FAD</name>
        <dbReference type="ChEBI" id="CHEBI:57692"/>
    </ligand>
</feature>
<dbReference type="InterPro" id="IPR036155">
    <property type="entry name" value="Crypto/Photolyase_N_sf"/>
</dbReference>
<feature type="domain" description="Photolyase/cryptochrome alpha/beta" evidence="7">
    <location>
        <begin position="1"/>
        <end position="122"/>
    </location>
</feature>
<evidence type="ECO:0000259" key="7">
    <source>
        <dbReference type="PROSITE" id="PS51645"/>
    </source>
</evidence>
<evidence type="ECO:0000256" key="3">
    <source>
        <dbReference type="ARBA" id="ARBA00022991"/>
    </source>
</evidence>
<feature type="site" description="Electron transfer via tryptophanyl radical" evidence="5">
    <location>
        <position position="367"/>
    </location>
</feature>
<comment type="similarity">
    <text evidence="6">Belongs to the DNA photolyase family.</text>
</comment>
<keyword evidence="8" id="KW-0456">Lyase</keyword>
<dbReference type="InterPro" id="IPR006050">
    <property type="entry name" value="DNA_photolyase_N"/>
</dbReference>
<dbReference type="InterPro" id="IPR005101">
    <property type="entry name" value="Cryptochr/Photolyase_FAD-bd"/>
</dbReference>
<dbReference type="GO" id="GO:0003677">
    <property type="term" value="F:DNA binding"/>
    <property type="evidence" value="ECO:0007669"/>
    <property type="project" value="TreeGrafter"/>
</dbReference>
<reference evidence="8 9" key="1">
    <citation type="submission" date="2019-01" db="EMBL/GenBank/DDBJ databases">
        <title>Halorientalis sp. F13-25 a new haloarchaeum isolated from hypersaline water.</title>
        <authorList>
            <person name="Ana D.-V."/>
            <person name="Cristina S.-P."/>
            <person name="Antonio V."/>
        </authorList>
    </citation>
    <scope>NUCLEOTIDE SEQUENCE [LARGE SCALE GENOMIC DNA]</scope>
    <source>
        <strain evidence="8 9">F13-25</strain>
    </source>
</reference>
<proteinExistence type="inferred from homology"/>
<dbReference type="Pfam" id="PF00875">
    <property type="entry name" value="DNA_photolyase"/>
    <property type="match status" value="1"/>
</dbReference>
<keyword evidence="1 4" id="KW-0285">Flavoprotein</keyword>
<gene>
    <name evidence="8" type="ORF">EAF64_07205</name>
</gene>
<dbReference type="SUPFAM" id="SSF52425">
    <property type="entry name" value="Cryptochrome/photolyase, N-terminal domain"/>
    <property type="match status" value="1"/>
</dbReference>
<dbReference type="AlphaFoldDB" id="A0A498KXJ3"/>
<sequence length="457" mass="52062">MRLFWHRRDLRTRDNVGLAAAANDTVVPVFVVDEDLFDAVGGRQRAFFLRGVERLRERYRDLGSDLVVRTGDPESVLPGVAAEFDADGVTWNEHYRAARRNRTRRARAALDTDTAEHTDHVLVDPGRLDRTYPNHSQFHDDWQAVPKHDPAPEPDPADLADVRDDGAIPTAGPDIDLPTAGYDAARERYDAFLQAGIYSYSDTRDDLAAAVDRPTQAVSRMSPYLAAGMIGIREVWRDATEIYDAVDGPDRRNVSKYRYELSWREQNYHLLYYNPDLPVENYKSIPNAIEWRDDPEDFAAWKAGETGYPLVDAGMRQLNQEGYVHNRPRQVVASFLSKHLLIDWRKGARYFTQQLVDHDPASNHGNWQWTAGTGTDSVDVRIFDPVSQMAKYDDGADFVQAYVPELQDVPATKVVDWPTLSQKERDELAPDYPDPIVGRNEGYERAQRTFERALGKR</sequence>
<name>A0A498KXJ3_9EURY</name>
<keyword evidence="2 4" id="KW-0274">FAD</keyword>
<evidence type="ECO:0000256" key="4">
    <source>
        <dbReference type="PIRSR" id="PIRSR602081-1"/>
    </source>
</evidence>
<dbReference type="PANTHER" id="PTHR11455">
    <property type="entry name" value="CRYPTOCHROME"/>
    <property type="match status" value="1"/>
</dbReference>
<evidence type="ECO:0000313" key="9">
    <source>
        <dbReference type="Proteomes" id="UP000289691"/>
    </source>
</evidence>
<dbReference type="Pfam" id="PF03441">
    <property type="entry name" value="FAD_binding_7"/>
    <property type="match status" value="1"/>
</dbReference>
<dbReference type="GO" id="GO:0006950">
    <property type="term" value="P:response to stress"/>
    <property type="evidence" value="ECO:0007669"/>
    <property type="project" value="UniProtKB-ARBA"/>
</dbReference>
<dbReference type="EMBL" id="RDFA01000002">
    <property type="protein sequence ID" value="RXK50340.1"/>
    <property type="molecule type" value="Genomic_DNA"/>
</dbReference>
<evidence type="ECO:0000313" key="8">
    <source>
        <dbReference type="EMBL" id="RXK50340.1"/>
    </source>
</evidence>
<feature type="site" description="Electron transfer via tryptophanyl radical" evidence="5">
    <location>
        <position position="291"/>
    </location>
</feature>
<accession>A0A498KXJ3</accession>
<dbReference type="PROSITE" id="PS51645">
    <property type="entry name" value="PHR_CRY_ALPHA_BETA"/>
    <property type="match status" value="1"/>
</dbReference>
<dbReference type="InterPro" id="IPR018394">
    <property type="entry name" value="DNA_photolyase_1_CS_C"/>
</dbReference>
<dbReference type="SUPFAM" id="SSF48173">
    <property type="entry name" value="Cryptochrome/photolyase FAD-binding domain"/>
    <property type="match status" value="1"/>
</dbReference>
<dbReference type="GO" id="GO:0003904">
    <property type="term" value="F:deoxyribodipyrimidine photo-lyase activity"/>
    <property type="evidence" value="ECO:0007669"/>
    <property type="project" value="TreeGrafter"/>
</dbReference>
<comment type="cofactor">
    <cofactor evidence="4">
        <name>FAD</name>
        <dbReference type="ChEBI" id="CHEBI:57692"/>
    </cofactor>
    <text evidence="4">Binds 1 FAD per subunit.</text>
</comment>
<dbReference type="InterPro" id="IPR002081">
    <property type="entry name" value="Cryptochrome/DNA_photolyase_1"/>
</dbReference>
<dbReference type="OrthoDB" id="11721at2157"/>
<protein>
    <submittedName>
        <fullName evidence="8">Deoxyribodipyrimidine photo-lyase</fullName>
    </submittedName>
</protein>
<dbReference type="RefSeq" id="WP_129068301.1">
    <property type="nucleotide sequence ID" value="NZ_RDFA01000002.1"/>
</dbReference>
<dbReference type="InterPro" id="IPR036134">
    <property type="entry name" value="Crypto/Photolyase_FAD-like_sf"/>
</dbReference>
<evidence type="ECO:0000256" key="1">
    <source>
        <dbReference type="ARBA" id="ARBA00022630"/>
    </source>
</evidence>
<keyword evidence="9" id="KW-1185">Reference proteome</keyword>
<dbReference type="PROSITE" id="PS00394">
    <property type="entry name" value="DNA_PHOTOLYASES_1_1"/>
    <property type="match status" value="1"/>
</dbReference>
<evidence type="ECO:0000256" key="5">
    <source>
        <dbReference type="PIRSR" id="PIRSR602081-2"/>
    </source>
</evidence>
<dbReference type="PRINTS" id="PR00147">
    <property type="entry name" value="DNAPHOTLYASE"/>
</dbReference>
<dbReference type="Gene3D" id="1.25.40.80">
    <property type="match status" value="1"/>
</dbReference>
<dbReference type="Gene3D" id="1.10.579.10">
    <property type="entry name" value="DNA Cyclobutane Dipyrimidine Photolyase, subunit A, domain 3"/>
    <property type="match status" value="1"/>
</dbReference>
<dbReference type="GO" id="GO:0071949">
    <property type="term" value="F:FAD binding"/>
    <property type="evidence" value="ECO:0007669"/>
    <property type="project" value="TreeGrafter"/>
</dbReference>
<evidence type="ECO:0000256" key="2">
    <source>
        <dbReference type="ARBA" id="ARBA00022827"/>
    </source>
</evidence>
<dbReference type="InterPro" id="IPR014729">
    <property type="entry name" value="Rossmann-like_a/b/a_fold"/>
</dbReference>
<comment type="caution">
    <text evidence="8">The sequence shown here is derived from an EMBL/GenBank/DDBJ whole genome shotgun (WGS) entry which is preliminary data.</text>
</comment>
<dbReference type="Proteomes" id="UP000289691">
    <property type="component" value="Unassembled WGS sequence"/>
</dbReference>
<dbReference type="GO" id="GO:0006139">
    <property type="term" value="P:nucleobase-containing compound metabolic process"/>
    <property type="evidence" value="ECO:0007669"/>
    <property type="project" value="UniProtKB-ARBA"/>
</dbReference>
<organism evidence="8 9">
    <name type="scientific">Halorientalis pallida</name>
    <dbReference type="NCBI Taxonomy" id="2479928"/>
    <lineage>
        <taxon>Archaea</taxon>
        <taxon>Methanobacteriati</taxon>
        <taxon>Methanobacteriota</taxon>
        <taxon>Stenosarchaea group</taxon>
        <taxon>Halobacteria</taxon>
        <taxon>Halobacteriales</taxon>
        <taxon>Haloarculaceae</taxon>
        <taxon>Halorientalis</taxon>
    </lineage>
</organism>